<reference evidence="11 12" key="2">
    <citation type="submission" date="2019-09" db="EMBL/GenBank/DDBJ databases">
        <title>Complete Genome Sequence and Methylome Analysis of free living Spirochaetas.</title>
        <authorList>
            <person name="Leshcheva N."/>
            <person name="Mikheeva N."/>
        </authorList>
    </citation>
    <scope>NUCLEOTIDE SEQUENCE [LARGE SCALE GENOMIC DNA]</scope>
    <source>
        <strain evidence="11 12">P</strain>
    </source>
</reference>
<comment type="subunit">
    <text evidence="9">Homodimer.</text>
</comment>
<dbReference type="SMART" id="SM00116">
    <property type="entry name" value="CBS"/>
    <property type="match status" value="2"/>
</dbReference>
<evidence type="ECO:0000256" key="7">
    <source>
        <dbReference type="ARBA" id="ARBA00023136"/>
    </source>
</evidence>
<evidence type="ECO:0000313" key="11">
    <source>
        <dbReference type="EMBL" id="QEN03585.1"/>
    </source>
</evidence>
<dbReference type="NCBIfam" id="TIGR00400">
    <property type="entry name" value="mgtE"/>
    <property type="match status" value="1"/>
</dbReference>
<keyword evidence="4 9" id="KW-0812">Transmembrane</keyword>
<keyword evidence="5 9" id="KW-0460">Magnesium</keyword>
<evidence type="ECO:0000256" key="8">
    <source>
        <dbReference type="PROSITE-ProRule" id="PRU00703"/>
    </source>
</evidence>
<feature type="transmembrane region" description="Helical" evidence="9">
    <location>
        <begin position="387"/>
        <end position="411"/>
    </location>
</feature>
<dbReference type="InterPro" id="IPR000644">
    <property type="entry name" value="CBS_dom"/>
</dbReference>
<feature type="transmembrane region" description="Helical" evidence="9">
    <location>
        <begin position="308"/>
        <end position="327"/>
    </location>
</feature>
<dbReference type="PANTHER" id="PTHR43773:SF1">
    <property type="entry name" value="MAGNESIUM TRANSPORTER MGTE"/>
    <property type="match status" value="1"/>
</dbReference>
<dbReference type="SUPFAM" id="SSF54631">
    <property type="entry name" value="CBS-domain pair"/>
    <property type="match status" value="1"/>
</dbReference>
<dbReference type="Gene3D" id="1.25.60.10">
    <property type="entry name" value="MgtE N-terminal domain-like"/>
    <property type="match status" value="1"/>
</dbReference>
<dbReference type="GO" id="GO:0005886">
    <property type="term" value="C:plasma membrane"/>
    <property type="evidence" value="ECO:0007669"/>
    <property type="project" value="UniProtKB-SubCell"/>
</dbReference>
<dbReference type="SUPFAM" id="SSF158791">
    <property type="entry name" value="MgtE N-terminal domain-like"/>
    <property type="match status" value="1"/>
</dbReference>
<feature type="transmembrane region" description="Helical" evidence="9">
    <location>
        <begin position="355"/>
        <end position="375"/>
    </location>
</feature>
<evidence type="ECO:0000256" key="6">
    <source>
        <dbReference type="ARBA" id="ARBA00022989"/>
    </source>
</evidence>
<dbReference type="InterPro" id="IPR046342">
    <property type="entry name" value="CBS_dom_sf"/>
</dbReference>
<gene>
    <name evidence="11" type="primary">mgtE</name>
    <name evidence="11" type="ORF">EW093_02345</name>
</gene>
<dbReference type="InterPro" id="IPR036739">
    <property type="entry name" value="SLC41_membr_dom_sf"/>
</dbReference>
<dbReference type="OrthoDB" id="9790355at2"/>
<sequence length="447" mass="50126">MHQSIKNIKEYLDIFDEDDLNNAIRDLTITEILDQWDEFTKEEMVRLFTHVDQEFKVGLISEIPTQDQETILIELSASGINNVLSDMEPDDLVDLIQQISPDVRQSVWDSLPNEVKEETEFLLKFDEDDAAGLMTPRYAAIRKDITVSQAINFIRKRVEKVETIYYLYVVDEFKKLVGVISLKEILTSEDNVTIDTIMERHVLSAREDTDQEHVVKIMEDHDLLALPVINRYNKLLGIITIDDAIDVMREEQTEDVYKMGAMSGDTDSYLESGIFKLILKRIPWLIILLLAGTASTNVIAAFSDVTSMAFVILFMGVITQTGGNCGTQSSTLMIRGLATGEIHFRDFFKIIRKELLVGSLIGLVTGIIIILRSFLLPPGGILIQEALTIGLSLNFVVIFATIIGASIPLTLHKIGLDPTVAAGPLMSTVIDVCGYAIYFTTIRLVLF</sequence>
<dbReference type="InterPro" id="IPR006668">
    <property type="entry name" value="Mg_transptr_MgtE_intracell_dom"/>
</dbReference>
<keyword evidence="9" id="KW-0479">Metal-binding</keyword>
<accession>A0A5C1Q6G9</accession>
<dbReference type="KEGG" id="sper:EW093_02345"/>
<dbReference type="RefSeq" id="WP_149566843.1">
    <property type="nucleotide sequence ID" value="NZ_CP035807.1"/>
</dbReference>
<name>A0A5C1Q6G9_9SPIO</name>
<dbReference type="CDD" id="cd04606">
    <property type="entry name" value="CBS_pair_Mg_transporter"/>
    <property type="match status" value="1"/>
</dbReference>
<evidence type="ECO:0000256" key="9">
    <source>
        <dbReference type="RuleBase" id="RU362011"/>
    </source>
</evidence>
<dbReference type="AlphaFoldDB" id="A0A5C1Q6G9"/>
<feature type="domain" description="CBS" evidence="10">
    <location>
        <begin position="198"/>
        <end position="254"/>
    </location>
</feature>
<keyword evidence="12" id="KW-1185">Reference proteome</keyword>
<organism evidence="11 12">
    <name type="scientific">Thiospirochaeta perfilievii</name>
    <dbReference type="NCBI Taxonomy" id="252967"/>
    <lineage>
        <taxon>Bacteria</taxon>
        <taxon>Pseudomonadati</taxon>
        <taxon>Spirochaetota</taxon>
        <taxon>Spirochaetia</taxon>
        <taxon>Spirochaetales</taxon>
        <taxon>Spirochaetaceae</taxon>
        <taxon>Thiospirochaeta</taxon>
    </lineage>
</organism>
<keyword evidence="6 9" id="KW-1133">Transmembrane helix</keyword>
<evidence type="ECO:0000313" key="12">
    <source>
        <dbReference type="Proteomes" id="UP000323824"/>
    </source>
</evidence>
<comment type="function">
    <text evidence="9">Acts as a magnesium transporter.</text>
</comment>
<feature type="transmembrane region" description="Helical" evidence="9">
    <location>
        <begin position="423"/>
        <end position="446"/>
    </location>
</feature>
<dbReference type="Pfam" id="PF01769">
    <property type="entry name" value="MgtE"/>
    <property type="match status" value="1"/>
</dbReference>
<protein>
    <recommendedName>
        <fullName evidence="9">Magnesium transporter MgtE</fullName>
    </recommendedName>
</protein>
<keyword evidence="7 9" id="KW-0472">Membrane</keyword>
<evidence type="ECO:0000256" key="1">
    <source>
        <dbReference type="ARBA" id="ARBA00004141"/>
    </source>
</evidence>
<keyword evidence="8" id="KW-0129">CBS domain</keyword>
<dbReference type="Gene3D" id="1.10.357.20">
    <property type="entry name" value="SLC41 divalent cation transporters, integral membrane domain"/>
    <property type="match status" value="1"/>
</dbReference>
<dbReference type="InterPro" id="IPR038076">
    <property type="entry name" value="MgtE_N_sf"/>
</dbReference>
<dbReference type="SMART" id="SM00924">
    <property type="entry name" value="MgtE_N"/>
    <property type="match status" value="1"/>
</dbReference>
<dbReference type="Pfam" id="PF00571">
    <property type="entry name" value="CBS"/>
    <property type="match status" value="2"/>
</dbReference>
<dbReference type="Gene3D" id="3.10.580.10">
    <property type="entry name" value="CBS-domain"/>
    <property type="match status" value="1"/>
</dbReference>
<dbReference type="SUPFAM" id="SSF161093">
    <property type="entry name" value="MgtE membrane domain-like"/>
    <property type="match status" value="1"/>
</dbReference>
<reference evidence="11 12" key="1">
    <citation type="submission" date="2019-02" db="EMBL/GenBank/DDBJ databases">
        <authorList>
            <person name="Fomenkov A."/>
            <person name="Dubinina G."/>
            <person name="Grabovich M."/>
            <person name="Vincze T."/>
            <person name="Roberts R.J."/>
        </authorList>
    </citation>
    <scope>NUCLEOTIDE SEQUENCE [LARGE SCALE GENOMIC DNA]</scope>
    <source>
        <strain evidence="11 12">P</strain>
    </source>
</reference>
<dbReference type="InterPro" id="IPR006669">
    <property type="entry name" value="MgtE_transporter"/>
</dbReference>
<dbReference type="Proteomes" id="UP000323824">
    <property type="component" value="Chromosome"/>
</dbReference>
<evidence type="ECO:0000256" key="4">
    <source>
        <dbReference type="ARBA" id="ARBA00022692"/>
    </source>
</evidence>
<dbReference type="InterPro" id="IPR006667">
    <property type="entry name" value="SLC41_membr_dom"/>
</dbReference>
<evidence type="ECO:0000256" key="2">
    <source>
        <dbReference type="ARBA" id="ARBA00009749"/>
    </source>
</evidence>
<proteinExistence type="inferred from homology"/>
<feature type="transmembrane region" description="Helical" evidence="9">
    <location>
        <begin position="282"/>
        <end position="302"/>
    </location>
</feature>
<comment type="similarity">
    <text evidence="2 9">Belongs to the SLC41A transporter family.</text>
</comment>
<keyword evidence="9" id="KW-1003">Cell membrane</keyword>
<dbReference type="Pfam" id="PF03448">
    <property type="entry name" value="MgtE_N"/>
    <property type="match status" value="1"/>
</dbReference>
<evidence type="ECO:0000259" key="10">
    <source>
        <dbReference type="PROSITE" id="PS51371"/>
    </source>
</evidence>
<evidence type="ECO:0000256" key="5">
    <source>
        <dbReference type="ARBA" id="ARBA00022842"/>
    </source>
</evidence>
<dbReference type="PROSITE" id="PS51371">
    <property type="entry name" value="CBS"/>
    <property type="match status" value="2"/>
</dbReference>
<evidence type="ECO:0000256" key="3">
    <source>
        <dbReference type="ARBA" id="ARBA00022448"/>
    </source>
</evidence>
<dbReference type="PANTHER" id="PTHR43773">
    <property type="entry name" value="MAGNESIUM TRANSPORTER MGTE"/>
    <property type="match status" value="1"/>
</dbReference>
<feature type="domain" description="CBS" evidence="10">
    <location>
        <begin position="134"/>
        <end position="196"/>
    </location>
</feature>
<dbReference type="GO" id="GO:0015095">
    <property type="term" value="F:magnesium ion transmembrane transporter activity"/>
    <property type="evidence" value="ECO:0007669"/>
    <property type="project" value="UniProtKB-UniRule"/>
</dbReference>
<keyword evidence="3 9" id="KW-0813">Transport</keyword>
<dbReference type="EMBL" id="CP035807">
    <property type="protein sequence ID" value="QEN03585.1"/>
    <property type="molecule type" value="Genomic_DNA"/>
</dbReference>
<dbReference type="GO" id="GO:0046872">
    <property type="term" value="F:metal ion binding"/>
    <property type="evidence" value="ECO:0007669"/>
    <property type="project" value="UniProtKB-KW"/>
</dbReference>
<comment type="subcellular location">
    <subcellularLocation>
        <location evidence="9">Cell membrane</location>
        <topology evidence="9">Multi-pass membrane protein</topology>
    </subcellularLocation>
    <subcellularLocation>
        <location evidence="1">Membrane</location>
        <topology evidence="1">Multi-pass membrane protein</topology>
    </subcellularLocation>
</comment>